<protein>
    <submittedName>
        <fullName evidence="2">Triple gene block protein 1</fullName>
    </submittedName>
</protein>
<dbReference type="RefSeq" id="YP_009158847.1">
    <property type="nucleotide sequence ID" value="NC_027527.1"/>
</dbReference>
<dbReference type="Pfam" id="PF01443">
    <property type="entry name" value="Viral_helicase1"/>
    <property type="match status" value="1"/>
</dbReference>
<dbReference type="InterPro" id="IPR027351">
    <property type="entry name" value="(+)RNA_virus_helicase_core_dom"/>
</dbReference>
<dbReference type="GeneID" id="25067445"/>
<dbReference type="SUPFAM" id="SSF52540">
    <property type="entry name" value="P-loop containing nucleoside triphosphate hydrolases"/>
    <property type="match status" value="1"/>
</dbReference>
<dbReference type="KEGG" id="vg:25067445"/>
<dbReference type="InterPro" id="IPR027417">
    <property type="entry name" value="P-loop_NTPase"/>
</dbReference>
<dbReference type="OrthoDB" id="16070at10239"/>
<dbReference type="Proteomes" id="UP000203348">
    <property type="component" value="Segment"/>
</dbReference>
<accession>A0A0H3YE85</accession>
<dbReference type="EMBL" id="KP828803">
    <property type="protein sequence ID" value="AKN20457.1"/>
    <property type="molecule type" value="Genomic_RNA"/>
</dbReference>
<organism evidence="2 3">
    <name type="scientific">Pea streak virus</name>
    <dbReference type="NCBI Taxonomy" id="157777"/>
    <lineage>
        <taxon>Viruses</taxon>
        <taxon>Riboviria</taxon>
        <taxon>Orthornavirae</taxon>
        <taxon>Kitrinoviricota</taxon>
        <taxon>Alsuviricetes</taxon>
        <taxon>Tymovirales</taxon>
        <taxon>Betaflexiviridae</taxon>
        <taxon>Quinvirinae</taxon>
        <taxon>Carlavirus</taxon>
        <taxon>Carlavirus pisi</taxon>
    </lineage>
</organism>
<evidence type="ECO:0000259" key="1">
    <source>
        <dbReference type="Pfam" id="PF01443"/>
    </source>
</evidence>
<reference evidence="2 3" key="1">
    <citation type="journal article" date="2015" name="Arch. Virol.">
        <title>The complete nucleotide sequence and genome organization of pea streak virus (genus Carlavirus).</title>
        <authorList>
            <person name="Su L."/>
            <person name="Li Z."/>
            <person name="Bernardy M."/>
            <person name="Wiersma P.A."/>
            <person name="Cheng Z."/>
            <person name="Xiang Y."/>
        </authorList>
    </citation>
    <scope>NUCLEOTIDE SEQUENCE [LARGE SCALE GENOMIC DNA]</scope>
    <source>
        <strain evidence="2">VRS-541</strain>
    </source>
</reference>
<evidence type="ECO:0000313" key="3">
    <source>
        <dbReference type="Proteomes" id="UP000203348"/>
    </source>
</evidence>
<proteinExistence type="predicted"/>
<dbReference type="GO" id="GO:0005524">
    <property type="term" value="F:ATP binding"/>
    <property type="evidence" value="ECO:0007669"/>
    <property type="project" value="InterPro"/>
</dbReference>
<evidence type="ECO:0000313" key="2">
    <source>
        <dbReference type="EMBL" id="AKN20457.1"/>
    </source>
</evidence>
<sequence>MDVFINNLLECGFRRNKIVFDLPIVVLAVPGAGKTSSIRRLLRQDSRFEAWTFGVADHHNCSGRFIKGISEESKPDPSKFILIDEFQRGDWEKLKPFAIFGDIAQLMLKSSAAFESVFSKCSSHRVPLPIVKLLQELDFEITSEREGVLEVRTLLGSEPEGVVTCFESEVCEFLDYNQINHKSPADIIGLEFPTVSLVISGKSAIGVHRAEFYICCTRATEKLLIITPEPEGFHNCSNAIDSTS</sequence>
<feature type="domain" description="(+)RNA virus helicase C-terminal" evidence="1">
    <location>
        <begin position="24"/>
        <end position="227"/>
    </location>
</feature>
<name>A0A0H3YE85_9VIRU</name>